<dbReference type="EMBL" id="LAZR01018123">
    <property type="protein sequence ID" value="KKL97623.1"/>
    <property type="molecule type" value="Genomic_DNA"/>
</dbReference>
<proteinExistence type="predicted"/>
<comment type="caution">
    <text evidence="1">The sequence shown here is derived from an EMBL/GenBank/DDBJ whole genome shotgun (WGS) entry which is preliminary data.</text>
</comment>
<accession>A0A0F9GFT1</accession>
<organism evidence="1">
    <name type="scientific">marine sediment metagenome</name>
    <dbReference type="NCBI Taxonomy" id="412755"/>
    <lineage>
        <taxon>unclassified sequences</taxon>
        <taxon>metagenomes</taxon>
        <taxon>ecological metagenomes</taxon>
    </lineage>
</organism>
<name>A0A0F9GFT1_9ZZZZ</name>
<protein>
    <submittedName>
        <fullName evidence="1">Uncharacterized protein</fullName>
    </submittedName>
</protein>
<gene>
    <name evidence="1" type="ORF">LCGC14_1832620</name>
</gene>
<reference evidence="1" key="1">
    <citation type="journal article" date="2015" name="Nature">
        <title>Complex archaea that bridge the gap between prokaryotes and eukaryotes.</title>
        <authorList>
            <person name="Spang A."/>
            <person name="Saw J.H."/>
            <person name="Jorgensen S.L."/>
            <person name="Zaremba-Niedzwiedzka K."/>
            <person name="Martijn J."/>
            <person name="Lind A.E."/>
            <person name="van Eijk R."/>
            <person name="Schleper C."/>
            <person name="Guy L."/>
            <person name="Ettema T.J."/>
        </authorList>
    </citation>
    <scope>NUCLEOTIDE SEQUENCE</scope>
</reference>
<sequence>MADAPVLQPVLVTHGFGVASVGGIHIGNDVFVMTVAGAPTDGTSGTGAGWAGIGSILSDRTNGALYVNSNTKASPTWTKQT</sequence>
<evidence type="ECO:0000313" key="1">
    <source>
        <dbReference type="EMBL" id="KKL97623.1"/>
    </source>
</evidence>
<dbReference type="AlphaFoldDB" id="A0A0F9GFT1"/>